<comment type="caution">
    <text evidence="4">The sequence shown here is derived from an EMBL/GenBank/DDBJ whole genome shotgun (WGS) entry which is preliminary data.</text>
</comment>
<feature type="compositionally biased region" description="Basic and acidic residues" evidence="1">
    <location>
        <begin position="173"/>
        <end position="187"/>
    </location>
</feature>
<keyword evidence="2" id="KW-1133">Transmembrane helix</keyword>
<feature type="region of interest" description="Disordered" evidence="1">
    <location>
        <begin position="151"/>
        <end position="302"/>
    </location>
</feature>
<evidence type="ECO:0000256" key="1">
    <source>
        <dbReference type="SAM" id="MobiDB-lite"/>
    </source>
</evidence>
<keyword evidence="2" id="KW-0472">Membrane</keyword>
<feature type="compositionally biased region" description="Low complexity" evidence="1">
    <location>
        <begin position="231"/>
        <end position="245"/>
    </location>
</feature>
<evidence type="ECO:0000259" key="3">
    <source>
        <dbReference type="Pfam" id="PF11181"/>
    </source>
</evidence>
<evidence type="ECO:0000313" key="4">
    <source>
        <dbReference type="EMBL" id="GAA3761704.1"/>
    </source>
</evidence>
<feature type="domain" description="General stress protein 17M-like" evidence="3">
    <location>
        <begin position="16"/>
        <end position="101"/>
    </location>
</feature>
<proteinExistence type="predicted"/>
<gene>
    <name evidence="4" type="ORF">GCM10022240_12810</name>
</gene>
<protein>
    <recommendedName>
        <fullName evidence="3">General stress protein 17M-like domain-containing protein</fullName>
    </recommendedName>
</protein>
<feature type="transmembrane region" description="Helical" evidence="2">
    <location>
        <begin position="69"/>
        <end position="87"/>
    </location>
</feature>
<dbReference type="Proteomes" id="UP001500540">
    <property type="component" value="Unassembled WGS sequence"/>
</dbReference>
<organism evidence="4 5">
    <name type="scientific">Microbacterium kribbense</name>
    <dbReference type="NCBI Taxonomy" id="433645"/>
    <lineage>
        <taxon>Bacteria</taxon>
        <taxon>Bacillati</taxon>
        <taxon>Actinomycetota</taxon>
        <taxon>Actinomycetes</taxon>
        <taxon>Micrococcales</taxon>
        <taxon>Microbacteriaceae</taxon>
        <taxon>Microbacterium</taxon>
    </lineage>
</organism>
<reference evidence="5" key="1">
    <citation type="journal article" date="2019" name="Int. J. Syst. Evol. Microbiol.">
        <title>The Global Catalogue of Microorganisms (GCM) 10K type strain sequencing project: providing services to taxonomists for standard genome sequencing and annotation.</title>
        <authorList>
            <consortium name="The Broad Institute Genomics Platform"/>
            <consortium name="The Broad Institute Genome Sequencing Center for Infectious Disease"/>
            <person name="Wu L."/>
            <person name="Ma J."/>
        </authorList>
    </citation>
    <scope>NUCLEOTIDE SEQUENCE [LARGE SCALE GENOMIC DNA]</scope>
    <source>
        <strain evidence="5">JCM 16950</strain>
    </source>
</reference>
<accession>A0ABP7GIS9</accession>
<feature type="compositionally biased region" description="Low complexity" evidence="1">
    <location>
        <begin position="162"/>
        <end position="172"/>
    </location>
</feature>
<name>A0ABP7GIS9_9MICO</name>
<evidence type="ECO:0000313" key="5">
    <source>
        <dbReference type="Proteomes" id="UP001500540"/>
    </source>
</evidence>
<dbReference type="InterPro" id="IPR025889">
    <property type="entry name" value="GSP17M-like_dom"/>
</dbReference>
<sequence length="302" mass="31057">MSMPGRGAGRAEVGETVADFPAYEAAQKAVSALIAGGVPARDIAIVGTGLRSIERITGRLGYATAARQGAINGVLLGLFFSAIFVLGNPAAQVSVFIGVLFIGVALGMLVSIGGYAIIRRRRDFASVMQVVADHYEVTVLPASIHRARELLGPMAPGPQRPPTADDAATRPPRYGERVDAEPPRYGERAPVPPAVAAHHGRHGGHPHEAPAQPESHTPAADEPPRFGQRLPAPGAQPAARPGTPAEPTAKPPVENGTADDGTATVEPGETDRAAGDEPAGAAPSHGSEPDADPGESGPERDE</sequence>
<feature type="transmembrane region" description="Helical" evidence="2">
    <location>
        <begin position="93"/>
        <end position="118"/>
    </location>
</feature>
<dbReference type="Pfam" id="PF11181">
    <property type="entry name" value="YflT"/>
    <property type="match status" value="1"/>
</dbReference>
<dbReference type="RefSeq" id="WP_344781724.1">
    <property type="nucleotide sequence ID" value="NZ_BAABAF010000004.1"/>
</dbReference>
<dbReference type="EMBL" id="BAABAF010000004">
    <property type="protein sequence ID" value="GAA3761704.1"/>
    <property type="molecule type" value="Genomic_DNA"/>
</dbReference>
<keyword evidence="5" id="KW-1185">Reference proteome</keyword>
<evidence type="ECO:0000256" key="2">
    <source>
        <dbReference type="SAM" id="Phobius"/>
    </source>
</evidence>
<keyword evidence="2" id="KW-0812">Transmembrane</keyword>